<accession>A0A919IWW5</accession>
<evidence type="ECO:0000256" key="4">
    <source>
        <dbReference type="ARBA" id="ARBA00023163"/>
    </source>
</evidence>
<dbReference type="PRINTS" id="PR00039">
    <property type="entry name" value="HTHLYSR"/>
</dbReference>
<dbReference type="Proteomes" id="UP000598174">
    <property type="component" value="Unassembled WGS sequence"/>
</dbReference>
<dbReference type="InterPro" id="IPR036390">
    <property type="entry name" value="WH_DNA-bd_sf"/>
</dbReference>
<keyword evidence="4" id="KW-0804">Transcription</keyword>
<dbReference type="InterPro" id="IPR036388">
    <property type="entry name" value="WH-like_DNA-bd_sf"/>
</dbReference>
<evidence type="ECO:0000256" key="1">
    <source>
        <dbReference type="ARBA" id="ARBA00009437"/>
    </source>
</evidence>
<dbReference type="PANTHER" id="PTHR30346">
    <property type="entry name" value="TRANSCRIPTIONAL DUAL REGULATOR HCAR-RELATED"/>
    <property type="match status" value="1"/>
</dbReference>
<dbReference type="SUPFAM" id="SSF53850">
    <property type="entry name" value="Periplasmic binding protein-like II"/>
    <property type="match status" value="1"/>
</dbReference>
<comment type="caution">
    <text evidence="6">The sequence shown here is derived from an EMBL/GenBank/DDBJ whole genome shotgun (WGS) entry which is preliminary data.</text>
</comment>
<dbReference type="PROSITE" id="PS50931">
    <property type="entry name" value="HTH_LYSR"/>
    <property type="match status" value="1"/>
</dbReference>
<dbReference type="Gene3D" id="1.10.10.10">
    <property type="entry name" value="Winged helix-like DNA-binding domain superfamily/Winged helix DNA-binding domain"/>
    <property type="match status" value="1"/>
</dbReference>
<protein>
    <submittedName>
        <fullName evidence="6">LysR family transcriptional regulator</fullName>
    </submittedName>
</protein>
<dbReference type="SUPFAM" id="SSF46785">
    <property type="entry name" value="Winged helix' DNA-binding domain"/>
    <property type="match status" value="1"/>
</dbReference>
<comment type="similarity">
    <text evidence="1">Belongs to the LysR transcriptional regulatory family.</text>
</comment>
<evidence type="ECO:0000313" key="6">
    <source>
        <dbReference type="EMBL" id="GIE09638.1"/>
    </source>
</evidence>
<dbReference type="FunFam" id="1.10.10.10:FF:000001">
    <property type="entry name" value="LysR family transcriptional regulator"/>
    <property type="match status" value="1"/>
</dbReference>
<evidence type="ECO:0000256" key="2">
    <source>
        <dbReference type="ARBA" id="ARBA00023015"/>
    </source>
</evidence>
<evidence type="ECO:0000259" key="5">
    <source>
        <dbReference type="PROSITE" id="PS50931"/>
    </source>
</evidence>
<keyword evidence="3" id="KW-0238">DNA-binding</keyword>
<dbReference type="GO" id="GO:0003700">
    <property type="term" value="F:DNA-binding transcription factor activity"/>
    <property type="evidence" value="ECO:0007669"/>
    <property type="project" value="InterPro"/>
</dbReference>
<feature type="domain" description="HTH lysR-type" evidence="5">
    <location>
        <begin position="1"/>
        <end position="58"/>
    </location>
</feature>
<dbReference type="GO" id="GO:0032993">
    <property type="term" value="C:protein-DNA complex"/>
    <property type="evidence" value="ECO:0007669"/>
    <property type="project" value="TreeGrafter"/>
</dbReference>
<dbReference type="PANTHER" id="PTHR30346:SF28">
    <property type="entry name" value="HTH-TYPE TRANSCRIPTIONAL REGULATOR CYNR"/>
    <property type="match status" value="1"/>
</dbReference>
<dbReference type="InterPro" id="IPR005119">
    <property type="entry name" value="LysR_subst-bd"/>
</dbReference>
<dbReference type="Gene3D" id="3.40.190.290">
    <property type="match status" value="1"/>
</dbReference>
<dbReference type="RefSeq" id="WP_203816245.1">
    <property type="nucleotide sequence ID" value="NZ_BAAABP010000007.1"/>
</dbReference>
<name>A0A919IWW5_9ACTN</name>
<proteinExistence type="inferred from homology"/>
<organism evidence="6 7">
    <name type="scientific">Paractinoplanes ferrugineus</name>
    <dbReference type="NCBI Taxonomy" id="113564"/>
    <lineage>
        <taxon>Bacteria</taxon>
        <taxon>Bacillati</taxon>
        <taxon>Actinomycetota</taxon>
        <taxon>Actinomycetes</taxon>
        <taxon>Micromonosporales</taxon>
        <taxon>Micromonosporaceae</taxon>
        <taxon>Paractinoplanes</taxon>
    </lineage>
</organism>
<dbReference type="InterPro" id="IPR000847">
    <property type="entry name" value="LysR_HTH_N"/>
</dbReference>
<keyword evidence="7" id="KW-1185">Reference proteome</keyword>
<dbReference type="Pfam" id="PF03466">
    <property type="entry name" value="LysR_substrate"/>
    <property type="match status" value="1"/>
</dbReference>
<evidence type="ECO:0000313" key="7">
    <source>
        <dbReference type="Proteomes" id="UP000598174"/>
    </source>
</evidence>
<gene>
    <name evidence="6" type="ORF">Afe05nite_14780</name>
</gene>
<sequence length="306" mass="31937">MELRTLEYFVAVVEEESFSRAAERCRVAQPAISQQIRNLETEVGEVLFERGPRSVRLTPAGTALLPYAREAIAAVAAAKAEFAARAGVLSGELTLGSVDGVESTPLPALLGAFHRRYPAVHVRLVGGTSSVLLDRVRHGSLSAAAIAHPPGPLEPALSARTLLEDEFVAVVPAGHPGTTGAALGIETLAGATLIGYDTDSGLRPLLDAAFATAGVAFRPAYATNDVALLVALAGEGIGIAIAAGADPEIHQDPRVVAVPLTPVIAYRKILVWRRTPAPPAPLRALLSLPVETVHANSRSGRPRSSF</sequence>
<dbReference type="Pfam" id="PF00126">
    <property type="entry name" value="HTH_1"/>
    <property type="match status" value="1"/>
</dbReference>
<dbReference type="EMBL" id="BOMM01000010">
    <property type="protein sequence ID" value="GIE09638.1"/>
    <property type="molecule type" value="Genomic_DNA"/>
</dbReference>
<evidence type="ECO:0000256" key="3">
    <source>
        <dbReference type="ARBA" id="ARBA00023125"/>
    </source>
</evidence>
<dbReference type="AlphaFoldDB" id="A0A919IWW5"/>
<reference evidence="6" key="1">
    <citation type="submission" date="2021-01" db="EMBL/GenBank/DDBJ databases">
        <title>Whole genome shotgun sequence of Actinoplanes ferrugineus NBRC 15555.</title>
        <authorList>
            <person name="Komaki H."/>
            <person name="Tamura T."/>
        </authorList>
    </citation>
    <scope>NUCLEOTIDE SEQUENCE</scope>
    <source>
        <strain evidence="6">NBRC 15555</strain>
    </source>
</reference>
<dbReference type="GO" id="GO:0003677">
    <property type="term" value="F:DNA binding"/>
    <property type="evidence" value="ECO:0007669"/>
    <property type="project" value="UniProtKB-KW"/>
</dbReference>
<keyword evidence="2" id="KW-0805">Transcription regulation</keyword>